<dbReference type="PANTHER" id="PTHR21666:SF270">
    <property type="entry name" value="MUREIN HYDROLASE ACTIVATOR ENVC"/>
    <property type="match status" value="1"/>
</dbReference>
<feature type="transmembrane region" description="Helical" evidence="7">
    <location>
        <begin position="170"/>
        <end position="189"/>
    </location>
</feature>
<proteinExistence type="inferred from homology"/>
<dbReference type="Pfam" id="PF01551">
    <property type="entry name" value="Peptidase_M23"/>
    <property type="match status" value="1"/>
</dbReference>
<sequence>MLSLPFILLFWIVLSAANSIFNTGLQQKSSYLLEEIYTGTGNIAGIEASLALALPNLVGLFFRALSAVLFLHSVIAGILISIGMLIHSRIAFSLLIISFITACALNSVTHTYPEGISYYHLGANLMMAAVAIGSFFTIPSLRSYLLAVLSIPLGFITINGLTGFMSVHALPIFSLPFCIVNIGMLCLLLQRKWTGKLQLAHIQHYSPERNLYQYLNQEQRLNDLKYIRLNLPFMGYWTVSQGYDGNITHKGDWGQALDFVITDDEQNTYQYPGTLPEHFYCFNKPVLACADGIVEAVVSHVEDNAIGKQNLKENWGNTIVIKHLNGLYSKVSHLKKNSIKVKPGELVKQGDLLAQCGNSGRSPEPHLHFQLQVTPYIGSKTLRYPFAGYFNKINGKNLLESYAIPADGLLISNAEVNSPLKKAFDLQPGYTAKLVDSNSLGQYWEVFKDPLGQLYIYCKTTGAAAYFINNGSMFYFTSFYGDKQSLLYKFYLAAYKVIFNDAEDLVINDNLPLHLTHSKALLWLQDIIAPFYRFMDISYRGNVLTKKNGLSIISKQYTIIGKKQTQTTEASVYIDHGSLQSFNITINGEHTEATWSTEN</sequence>
<keyword evidence="10" id="KW-1185">Reference proteome</keyword>
<evidence type="ECO:0000256" key="3">
    <source>
        <dbReference type="ARBA" id="ARBA00022475"/>
    </source>
</evidence>
<dbReference type="InterPro" id="IPR004937">
    <property type="entry name" value="Urea_transporter"/>
</dbReference>
<feature type="transmembrane region" description="Helical" evidence="7">
    <location>
        <begin position="144"/>
        <end position="164"/>
    </location>
</feature>
<reference evidence="10" key="1">
    <citation type="journal article" date="2019" name="Int. J. Syst. Evol. Microbiol.">
        <title>The Global Catalogue of Microorganisms (GCM) 10K type strain sequencing project: providing services to taxonomists for standard genome sequencing and annotation.</title>
        <authorList>
            <consortium name="The Broad Institute Genomics Platform"/>
            <consortium name="The Broad Institute Genome Sequencing Center for Infectious Disease"/>
            <person name="Wu L."/>
            <person name="Ma J."/>
        </authorList>
    </citation>
    <scope>NUCLEOTIDE SEQUENCE [LARGE SCALE GENOMIC DNA]</scope>
    <source>
        <strain evidence="10">JCM 16601</strain>
    </source>
</reference>
<protein>
    <recommendedName>
        <fullName evidence="8">M23ase beta-sheet core domain-containing protein</fullName>
    </recommendedName>
</protein>
<keyword evidence="6 7" id="KW-0472">Membrane</keyword>
<dbReference type="Gene3D" id="1.10.3430.10">
    <property type="entry name" value="Ammonium transporter AmtB like domains"/>
    <property type="match status" value="1"/>
</dbReference>
<keyword evidence="3" id="KW-1003">Cell membrane</keyword>
<dbReference type="InterPro" id="IPR016047">
    <property type="entry name" value="M23ase_b-sheet_dom"/>
</dbReference>
<evidence type="ECO:0000256" key="4">
    <source>
        <dbReference type="ARBA" id="ARBA00022692"/>
    </source>
</evidence>
<organism evidence="9 10">
    <name type="scientific">Mucilaginibacter dorajii</name>
    <dbReference type="NCBI Taxonomy" id="692994"/>
    <lineage>
        <taxon>Bacteria</taxon>
        <taxon>Pseudomonadati</taxon>
        <taxon>Bacteroidota</taxon>
        <taxon>Sphingobacteriia</taxon>
        <taxon>Sphingobacteriales</taxon>
        <taxon>Sphingobacteriaceae</taxon>
        <taxon>Mucilaginibacter</taxon>
    </lineage>
</organism>
<feature type="domain" description="M23ase beta-sheet core" evidence="8">
    <location>
        <begin position="283"/>
        <end position="373"/>
    </location>
</feature>
<keyword evidence="5 7" id="KW-1133">Transmembrane helix</keyword>
<comment type="similarity">
    <text evidence="2">Belongs to the urea transporter family.</text>
</comment>
<dbReference type="InterPro" id="IPR011055">
    <property type="entry name" value="Dup_hybrid_motif"/>
</dbReference>
<comment type="subcellular location">
    <subcellularLocation>
        <location evidence="1">Cell membrane</location>
        <topology evidence="1">Multi-pass membrane protein</topology>
    </subcellularLocation>
</comment>
<dbReference type="InterPro" id="IPR029020">
    <property type="entry name" value="Ammonium/urea_transptr"/>
</dbReference>
<dbReference type="EMBL" id="BAAAZC010000055">
    <property type="protein sequence ID" value="GAA3995252.1"/>
    <property type="molecule type" value="Genomic_DNA"/>
</dbReference>
<evidence type="ECO:0000256" key="6">
    <source>
        <dbReference type="ARBA" id="ARBA00023136"/>
    </source>
</evidence>
<evidence type="ECO:0000313" key="10">
    <source>
        <dbReference type="Proteomes" id="UP001500742"/>
    </source>
</evidence>
<dbReference type="SUPFAM" id="SSF51261">
    <property type="entry name" value="Duplicated hybrid motif"/>
    <property type="match status" value="1"/>
</dbReference>
<gene>
    <name evidence="9" type="ORF">GCM10022210_57170</name>
</gene>
<name>A0ABP7RBW8_9SPHI</name>
<accession>A0ABP7RBW8</accession>
<keyword evidence="4 7" id="KW-0812">Transmembrane</keyword>
<dbReference type="PANTHER" id="PTHR21666">
    <property type="entry name" value="PEPTIDASE-RELATED"/>
    <property type="match status" value="1"/>
</dbReference>
<feature type="transmembrane region" description="Helical" evidence="7">
    <location>
        <begin position="90"/>
        <end position="112"/>
    </location>
</feature>
<dbReference type="InterPro" id="IPR050570">
    <property type="entry name" value="Cell_wall_metabolism_enzyme"/>
</dbReference>
<feature type="transmembrane region" description="Helical" evidence="7">
    <location>
        <begin position="60"/>
        <end position="83"/>
    </location>
</feature>
<evidence type="ECO:0000256" key="7">
    <source>
        <dbReference type="SAM" id="Phobius"/>
    </source>
</evidence>
<dbReference type="Pfam" id="PF03253">
    <property type="entry name" value="UT"/>
    <property type="match status" value="1"/>
</dbReference>
<evidence type="ECO:0000256" key="5">
    <source>
        <dbReference type="ARBA" id="ARBA00022989"/>
    </source>
</evidence>
<evidence type="ECO:0000256" key="1">
    <source>
        <dbReference type="ARBA" id="ARBA00004651"/>
    </source>
</evidence>
<evidence type="ECO:0000259" key="8">
    <source>
        <dbReference type="Pfam" id="PF01551"/>
    </source>
</evidence>
<dbReference type="Proteomes" id="UP001500742">
    <property type="component" value="Unassembled WGS sequence"/>
</dbReference>
<feature type="transmembrane region" description="Helical" evidence="7">
    <location>
        <begin position="118"/>
        <end position="137"/>
    </location>
</feature>
<comment type="caution">
    <text evidence="9">The sequence shown here is derived from an EMBL/GenBank/DDBJ whole genome shotgun (WGS) entry which is preliminary data.</text>
</comment>
<dbReference type="CDD" id="cd12797">
    <property type="entry name" value="M23_peptidase"/>
    <property type="match status" value="1"/>
</dbReference>
<dbReference type="Gene3D" id="2.70.70.10">
    <property type="entry name" value="Glucose Permease (Domain IIA)"/>
    <property type="match status" value="1"/>
</dbReference>
<evidence type="ECO:0000313" key="9">
    <source>
        <dbReference type="EMBL" id="GAA3995252.1"/>
    </source>
</evidence>
<evidence type="ECO:0000256" key="2">
    <source>
        <dbReference type="ARBA" id="ARBA00005914"/>
    </source>
</evidence>